<sequence>MEPSRDSLLWKHTDSGDLQGKDAYLFKMQQFQDLNWANYIWSCDIPPSKSILVWRLMHGKVPTDDNLMIRGCSIPSMCNLRNKHVESSFHIFVECAYAVRLWSWFAGCINLVLQFNYVEDMWKLCDLNWSPQYKITINAAIVNLINTLWLARNQARFNNKFIPWRSAISLIIANTALTGNNTCKSSSNSIRDFTFLKMFSITIHHPKTPVLRKIIWMPPLLNWFKCNTYGASSGNPGNVSCGGVFRDHVVSETFRGTAQNCARQTINHEVPRIKQSSSTDTDKYCIVDIGQELHPQYGTKTSAL</sequence>
<dbReference type="Pfam" id="PF13966">
    <property type="entry name" value="zf-RVT"/>
    <property type="match status" value="1"/>
</dbReference>
<dbReference type="EMBL" id="DF973473">
    <property type="protein sequence ID" value="GAU31934.1"/>
    <property type="molecule type" value="Genomic_DNA"/>
</dbReference>
<protein>
    <recommendedName>
        <fullName evidence="1">Reverse transcriptase zinc-binding domain-containing protein</fullName>
    </recommendedName>
</protein>
<proteinExistence type="predicted"/>
<evidence type="ECO:0000313" key="2">
    <source>
        <dbReference type="EMBL" id="GAU31934.1"/>
    </source>
</evidence>
<gene>
    <name evidence="2" type="ORF">TSUD_288680</name>
</gene>
<dbReference type="Proteomes" id="UP000242715">
    <property type="component" value="Unassembled WGS sequence"/>
</dbReference>
<reference evidence="3" key="1">
    <citation type="journal article" date="2017" name="Front. Plant Sci.">
        <title>Climate Clever Clovers: New Paradigm to Reduce the Environmental Footprint of Ruminants by Breeding Low Methanogenic Forages Utilizing Haplotype Variation.</title>
        <authorList>
            <person name="Kaur P."/>
            <person name="Appels R."/>
            <person name="Bayer P.E."/>
            <person name="Keeble-Gagnere G."/>
            <person name="Wang J."/>
            <person name="Hirakawa H."/>
            <person name="Shirasawa K."/>
            <person name="Vercoe P."/>
            <person name="Stefanova K."/>
            <person name="Durmic Z."/>
            <person name="Nichols P."/>
            <person name="Revell C."/>
            <person name="Isobe S.N."/>
            <person name="Edwards D."/>
            <person name="Erskine W."/>
        </authorList>
    </citation>
    <scope>NUCLEOTIDE SEQUENCE [LARGE SCALE GENOMIC DNA]</scope>
    <source>
        <strain evidence="3">cv. Daliak</strain>
    </source>
</reference>
<dbReference type="AlphaFoldDB" id="A0A2Z6MH95"/>
<name>A0A2Z6MH95_TRISU</name>
<organism evidence="2 3">
    <name type="scientific">Trifolium subterraneum</name>
    <name type="common">Subterranean clover</name>
    <dbReference type="NCBI Taxonomy" id="3900"/>
    <lineage>
        <taxon>Eukaryota</taxon>
        <taxon>Viridiplantae</taxon>
        <taxon>Streptophyta</taxon>
        <taxon>Embryophyta</taxon>
        <taxon>Tracheophyta</taxon>
        <taxon>Spermatophyta</taxon>
        <taxon>Magnoliopsida</taxon>
        <taxon>eudicotyledons</taxon>
        <taxon>Gunneridae</taxon>
        <taxon>Pentapetalae</taxon>
        <taxon>rosids</taxon>
        <taxon>fabids</taxon>
        <taxon>Fabales</taxon>
        <taxon>Fabaceae</taxon>
        <taxon>Papilionoideae</taxon>
        <taxon>50 kb inversion clade</taxon>
        <taxon>NPAAA clade</taxon>
        <taxon>Hologalegina</taxon>
        <taxon>IRL clade</taxon>
        <taxon>Trifolieae</taxon>
        <taxon>Trifolium</taxon>
    </lineage>
</organism>
<dbReference type="OrthoDB" id="1432984at2759"/>
<accession>A0A2Z6MH95</accession>
<keyword evidence="3" id="KW-1185">Reference proteome</keyword>
<evidence type="ECO:0000313" key="3">
    <source>
        <dbReference type="Proteomes" id="UP000242715"/>
    </source>
</evidence>
<evidence type="ECO:0000259" key="1">
    <source>
        <dbReference type="Pfam" id="PF13966"/>
    </source>
</evidence>
<dbReference type="InterPro" id="IPR026960">
    <property type="entry name" value="RVT-Znf"/>
</dbReference>
<feature type="domain" description="Reverse transcriptase zinc-binding" evidence="1">
    <location>
        <begin position="21"/>
        <end position="102"/>
    </location>
</feature>